<evidence type="ECO:0000313" key="1">
    <source>
        <dbReference type="EMBL" id="PWB04449.1"/>
    </source>
</evidence>
<gene>
    <name evidence="1" type="ORF">C5O23_00590</name>
</gene>
<comment type="caution">
    <text evidence="1">The sequence shown here is derived from an EMBL/GenBank/DDBJ whole genome shotgun (WGS) entry which is preliminary data.</text>
</comment>
<dbReference type="AlphaFoldDB" id="A0A2V1IU01"/>
<sequence>MNSSVIISPRVIDTINSLSSADRTPISNALSMEFILGQNPEDTLTPNQSIIYAVIRFYVTQDTARHRRNLANVS</sequence>
<evidence type="ECO:0000313" key="2">
    <source>
        <dbReference type="Proteomes" id="UP000244905"/>
    </source>
</evidence>
<organism evidence="1 2">
    <name type="scientific">Duncaniella muris</name>
    <dbReference type="NCBI Taxonomy" id="2094150"/>
    <lineage>
        <taxon>Bacteria</taxon>
        <taxon>Pseudomonadati</taxon>
        <taxon>Bacteroidota</taxon>
        <taxon>Bacteroidia</taxon>
        <taxon>Bacteroidales</taxon>
        <taxon>Muribaculaceae</taxon>
        <taxon>Duncaniella</taxon>
    </lineage>
</organism>
<dbReference type="Proteomes" id="UP000244905">
    <property type="component" value="Unassembled WGS sequence"/>
</dbReference>
<dbReference type="GeneID" id="82524845"/>
<proteinExistence type="predicted"/>
<name>A0A2V1IU01_9BACT</name>
<reference evidence="2" key="1">
    <citation type="submission" date="2018-02" db="EMBL/GenBank/DDBJ databases">
        <authorList>
            <person name="Clavel T."/>
            <person name="Strowig T."/>
        </authorList>
    </citation>
    <scope>NUCLEOTIDE SEQUENCE [LARGE SCALE GENOMIC DNA]</scope>
    <source>
        <strain evidence="2">DSM 103720</strain>
    </source>
</reference>
<accession>A0A2V1IU01</accession>
<keyword evidence="2" id="KW-1185">Reference proteome</keyword>
<protein>
    <submittedName>
        <fullName evidence="1">Uncharacterized protein</fullName>
    </submittedName>
</protein>
<dbReference type="RefSeq" id="WP_107031005.1">
    <property type="nucleotide sequence ID" value="NZ_CAJSYL010000003.1"/>
</dbReference>
<dbReference type="EMBL" id="PUEC01000001">
    <property type="protein sequence ID" value="PWB04449.1"/>
    <property type="molecule type" value="Genomic_DNA"/>
</dbReference>